<keyword evidence="1" id="KW-0812">Transmembrane</keyword>
<dbReference type="PANTHER" id="PTHR23021:SF11">
    <property type="entry name" value="SERPENTINE RECEPTOR, CLASS T"/>
    <property type="match status" value="1"/>
</dbReference>
<sequence length="161" mass="18414">MAKHLKLSHILGLMQLAYINIPWILDQRDYNCSGIHGVLYICLNKRIRRHVKGIFGCQSTSGSMQIVYVNIPWILDEKEYNCSGRSSNEWRQRGTTRELLATFFLILGTSLAAAYVLSMMAMVRGKFMHIPCYRLMFFNGILDLIVLLCGSLIVAYLLFVS</sequence>
<keyword evidence="2" id="KW-0732">Signal</keyword>
<organism evidence="3 4">
    <name type="scientific">Trichostrongylus colubriformis</name>
    <name type="common">Black scour worm</name>
    <dbReference type="NCBI Taxonomy" id="6319"/>
    <lineage>
        <taxon>Eukaryota</taxon>
        <taxon>Metazoa</taxon>
        <taxon>Ecdysozoa</taxon>
        <taxon>Nematoda</taxon>
        <taxon>Chromadorea</taxon>
        <taxon>Rhabditida</taxon>
        <taxon>Rhabditina</taxon>
        <taxon>Rhabditomorpha</taxon>
        <taxon>Strongyloidea</taxon>
        <taxon>Trichostrongylidae</taxon>
        <taxon>Trichostrongylus</taxon>
    </lineage>
</organism>
<feature type="non-terminal residue" evidence="3">
    <location>
        <position position="161"/>
    </location>
</feature>
<protein>
    <submittedName>
        <fullName evidence="3">Uncharacterized protein</fullName>
    </submittedName>
</protein>
<name>A0AAN8FV31_TRICO</name>
<feature type="chain" id="PRO_5043002632" evidence="2">
    <location>
        <begin position="20"/>
        <end position="161"/>
    </location>
</feature>
<comment type="caution">
    <text evidence="3">The sequence shown here is derived from an EMBL/GenBank/DDBJ whole genome shotgun (WGS) entry which is preliminary data.</text>
</comment>
<evidence type="ECO:0000313" key="4">
    <source>
        <dbReference type="Proteomes" id="UP001331761"/>
    </source>
</evidence>
<accession>A0AAN8FV31</accession>
<proteinExistence type="predicted"/>
<dbReference type="EMBL" id="WIXE01000382">
    <property type="protein sequence ID" value="KAK5986651.1"/>
    <property type="molecule type" value="Genomic_DNA"/>
</dbReference>
<feature type="transmembrane region" description="Helical" evidence="1">
    <location>
        <begin position="99"/>
        <end position="123"/>
    </location>
</feature>
<feature type="signal peptide" evidence="2">
    <location>
        <begin position="1"/>
        <end position="19"/>
    </location>
</feature>
<gene>
    <name evidence="3" type="ORF">GCK32_002932</name>
</gene>
<keyword evidence="1" id="KW-0472">Membrane</keyword>
<dbReference type="AlphaFoldDB" id="A0AAN8FV31"/>
<feature type="transmembrane region" description="Helical" evidence="1">
    <location>
        <begin position="135"/>
        <end position="159"/>
    </location>
</feature>
<evidence type="ECO:0000256" key="2">
    <source>
        <dbReference type="SAM" id="SignalP"/>
    </source>
</evidence>
<evidence type="ECO:0000313" key="3">
    <source>
        <dbReference type="EMBL" id="KAK5986651.1"/>
    </source>
</evidence>
<keyword evidence="4" id="KW-1185">Reference proteome</keyword>
<reference evidence="3 4" key="1">
    <citation type="submission" date="2019-10" db="EMBL/GenBank/DDBJ databases">
        <title>Assembly and Annotation for the nematode Trichostrongylus colubriformis.</title>
        <authorList>
            <person name="Martin J."/>
        </authorList>
    </citation>
    <scope>NUCLEOTIDE SEQUENCE [LARGE SCALE GENOMIC DNA]</scope>
    <source>
        <strain evidence="3">G859</strain>
        <tissue evidence="3">Whole worm</tissue>
    </source>
</reference>
<evidence type="ECO:0000256" key="1">
    <source>
        <dbReference type="SAM" id="Phobius"/>
    </source>
</evidence>
<keyword evidence="1" id="KW-1133">Transmembrane helix</keyword>
<dbReference type="InterPro" id="IPR019425">
    <property type="entry name" value="7TM_GPCR_serpentine_rcpt_Srt"/>
</dbReference>
<dbReference type="Proteomes" id="UP001331761">
    <property type="component" value="Unassembled WGS sequence"/>
</dbReference>
<dbReference type="PANTHER" id="PTHR23021">
    <property type="entry name" value="SERPENTINE RECEPTOR, CLASS T"/>
    <property type="match status" value="1"/>
</dbReference>
<dbReference type="Pfam" id="PF10321">
    <property type="entry name" value="7TM_GPCR_Srt"/>
    <property type="match status" value="1"/>
</dbReference>